<dbReference type="SUPFAM" id="SSF103473">
    <property type="entry name" value="MFS general substrate transporter"/>
    <property type="match status" value="1"/>
</dbReference>
<comment type="subcellular location">
    <subcellularLocation>
        <location evidence="1">Membrane</location>
        <topology evidence="1">Multi-pass membrane protein</topology>
    </subcellularLocation>
</comment>
<dbReference type="InterPro" id="IPR011701">
    <property type="entry name" value="MFS"/>
</dbReference>
<dbReference type="Gene3D" id="1.20.1250.20">
    <property type="entry name" value="MFS general substrate transporter like domains"/>
    <property type="match status" value="2"/>
</dbReference>
<dbReference type="Pfam" id="PF07690">
    <property type="entry name" value="MFS_1"/>
    <property type="match status" value="1"/>
</dbReference>
<evidence type="ECO:0000259" key="6">
    <source>
        <dbReference type="PROSITE" id="PS50850"/>
    </source>
</evidence>
<sequence length="417" mass="43826">MAKVQPGQGYEWKAVALLSMGFGIVGIDRFMIMPMFPAIMKDLNLNYQDLGHIAGSLAIAWGIAALFMGNLADRIGRRKVIIGSLIVFSALAGASGLASGVGGLIVFRALMGFSEGAFTPASITATLEASHPTRHGLNLGIQQATLPLLGLGLTPVLVTQLLQIVDWRWIFLLVAAPGFLVAFLAYRVLRDVPPKVAAIHTATHDASAHRWSDVFKYRNVPLNMLAMPCWLTCLIVTSALMPSYLTDHIGLDVPSMGFVVSGIGFGAALGTILMPWLSDRLGRKPIMIASALGTLAFLVLLMNAGAEPGWLFFALFGTSFFNFALICLTVGPLSVEAVPATLMTTASGIVVGTGEIFGGGIAPIIAGTVAHHFGIASILYLAAGAVFAGFLVCLALKETAPRLVTRGAPEGMPKPAA</sequence>
<evidence type="ECO:0000256" key="5">
    <source>
        <dbReference type="SAM" id="Phobius"/>
    </source>
</evidence>
<accession>A0A974SID9</accession>
<keyword evidence="3 5" id="KW-1133">Transmembrane helix</keyword>
<protein>
    <submittedName>
        <fullName evidence="7">MFS transporter</fullName>
    </submittedName>
</protein>
<dbReference type="Proteomes" id="UP000596427">
    <property type="component" value="Chromosome"/>
</dbReference>
<dbReference type="PANTHER" id="PTHR23508">
    <property type="entry name" value="CARBOXYLIC ACID TRANSPORTER PROTEIN HOMOLOG"/>
    <property type="match status" value="1"/>
</dbReference>
<feature type="transmembrane region" description="Helical" evidence="5">
    <location>
        <begin position="12"/>
        <end position="32"/>
    </location>
</feature>
<feature type="transmembrane region" description="Helical" evidence="5">
    <location>
        <begin position="52"/>
        <end position="72"/>
    </location>
</feature>
<dbReference type="PROSITE" id="PS50850">
    <property type="entry name" value="MFS"/>
    <property type="match status" value="1"/>
</dbReference>
<feature type="transmembrane region" description="Helical" evidence="5">
    <location>
        <begin position="167"/>
        <end position="186"/>
    </location>
</feature>
<feature type="transmembrane region" description="Helical" evidence="5">
    <location>
        <begin position="84"/>
        <end position="107"/>
    </location>
</feature>
<evidence type="ECO:0000256" key="1">
    <source>
        <dbReference type="ARBA" id="ARBA00004141"/>
    </source>
</evidence>
<dbReference type="InterPro" id="IPR005829">
    <property type="entry name" value="Sugar_transporter_CS"/>
</dbReference>
<reference evidence="7 8" key="1">
    <citation type="submission" date="2020-10" db="EMBL/GenBank/DDBJ databases">
        <title>Degradation of 1,4-Dioxane by Xanthobacter sp. YN2, via a Novel Group-2 Soluble Di-Iron Monooxygenase.</title>
        <authorList>
            <person name="Ma F."/>
            <person name="Wang Y."/>
            <person name="Yang J."/>
            <person name="Guo H."/>
            <person name="Su D."/>
            <person name="Yu L."/>
        </authorList>
    </citation>
    <scope>NUCLEOTIDE SEQUENCE [LARGE SCALE GENOMIC DNA]</scope>
    <source>
        <strain evidence="7 8">YN2</strain>
    </source>
</reference>
<organism evidence="7 8">
    <name type="scientific">Xanthobacter dioxanivorans</name>
    <dbReference type="NCBI Taxonomy" id="2528964"/>
    <lineage>
        <taxon>Bacteria</taxon>
        <taxon>Pseudomonadati</taxon>
        <taxon>Pseudomonadota</taxon>
        <taxon>Alphaproteobacteria</taxon>
        <taxon>Hyphomicrobiales</taxon>
        <taxon>Xanthobacteraceae</taxon>
        <taxon>Xanthobacter</taxon>
    </lineage>
</organism>
<dbReference type="GO" id="GO:0046943">
    <property type="term" value="F:carboxylic acid transmembrane transporter activity"/>
    <property type="evidence" value="ECO:0007669"/>
    <property type="project" value="TreeGrafter"/>
</dbReference>
<dbReference type="InterPro" id="IPR036259">
    <property type="entry name" value="MFS_trans_sf"/>
</dbReference>
<gene>
    <name evidence="7" type="ORF">EZH22_02310</name>
</gene>
<evidence type="ECO:0000256" key="4">
    <source>
        <dbReference type="ARBA" id="ARBA00023136"/>
    </source>
</evidence>
<dbReference type="PROSITE" id="PS00216">
    <property type="entry name" value="SUGAR_TRANSPORT_1"/>
    <property type="match status" value="1"/>
</dbReference>
<dbReference type="AlphaFoldDB" id="A0A974SID9"/>
<feature type="transmembrane region" description="Helical" evidence="5">
    <location>
        <begin position="310"/>
        <end position="330"/>
    </location>
</feature>
<dbReference type="CDD" id="cd17316">
    <property type="entry name" value="MFS_SV2_like"/>
    <property type="match status" value="1"/>
</dbReference>
<name>A0A974SID9_9HYPH</name>
<dbReference type="EMBL" id="CP063362">
    <property type="protein sequence ID" value="QRG07286.1"/>
    <property type="molecule type" value="Genomic_DNA"/>
</dbReference>
<dbReference type="KEGG" id="xdi:EZH22_02310"/>
<evidence type="ECO:0000256" key="2">
    <source>
        <dbReference type="ARBA" id="ARBA00022692"/>
    </source>
</evidence>
<dbReference type="InterPro" id="IPR020846">
    <property type="entry name" value="MFS_dom"/>
</dbReference>
<evidence type="ECO:0000313" key="7">
    <source>
        <dbReference type="EMBL" id="QRG07286.1"/>
    </source>
</evidence>
<keyword evidence="4 5" id="KW-0472">Membrane</keyword>
<feature type="transmembrane region" description="Helical" evidence="5">
    <location>
        <begin position="253"/>
        <end position="274"/>
    </location>
</feature>
<dbReference type="PANTHER" id="PTHR23508:SF10">
    <property type="entry name" value="CARBOXYLIC ACID TRANSPORTER PROTEIN HOMOLOG"/>
    <property type="match status" value="1"/>
</dbReference>
<feature type="transmembrane region" description="Helical" evidence="5">
    <location>
        <begin position="220"/>
        <end position="241"/>
    </location>
</feature>
<feature type="transmembrane region" description="Helical" evidence="5">
    <location>
        <begin position="342"/>
        <end position="366"/>
    </location>
</feature>
<feature type="transmembrane region" description="Helical" evidence="5">
    <location>
        <begin position="372"/>
        <end position="396"/>
    </location>
</feature>
<evidence type="ECO:0000256" key="3">
    <source>
        <dbReference type="ARBA" id="ARBA00022989"/>
    </source>
</evidence>
<dbReference type="GO" id="GO:0005886">
    <property type="term" value="C:plasma membrane"/>
    <property type="evidence" value="ECO:0007669"/>
    <property type="project" value="TreeGrafter"/>
</dbReference>
<keyword evidence="2 5" id="KW-0812">Transmembrane</keyword>
<evidence type="ECO:0000313" key="8">
    <source>
        <dbReference type="Proteomes" id="UP000596427"/>
    </source>
</evidence>
<feature type="domain" description="Major facilitator superfamily (MFS) profile" evidence="6">
    <location>
        <begin position="14"/>
        <end position="400"/>
    </location>
</feature>
<dbReference type="RefSeq" id="WP_203194197.1">
    <property type="nucleotide sequence ID" value="NZ_CP063362.1"/>
</dbReference>
<feature type="transmembrane region" description="Helical" evidence="5">
    <location>
        <begin position="286"/>
        <end position="304"/>
    </location>
</feature>
<keyword evidence="8" id="KW-1185">Reference proteome</keyword>
<proteinExistence type="predicted"/>